<organism evidence="3 4">
    <name type="scientific">Teichococcus deserti</name>
    <dbReference type="NCBI Taxonomy" id="1817963"/>
    <lineage>
        <taxon>Bacteria</taxon>
        <taxon>Pseudomonadati</taxon>
        <taxon>Pseudomonadota</taxon>
        <taxon>Alphaproteobacteria</taxon>
        <taxon>Acetobacterales</taxon>
        <taxon>Roseomonadaceae</taxon>
        <taxon>Roseomonas</taxon>
    </lineage>
</organism>
<evidence type="ECO:0000313" key="4">
    <source>
        <dbReference type="Proteomes" id="UP000188879"/>
    </source>
</evidence>
<proteinExistence type="predicted"/>
<feature type="domain" description="MIP18 family-like" evidence="2">
    <location>
        <begin position="48"/>
        <end position="121"/>
    </location>
</feature>
<dbReference type="Proteomes" id="UP000188879">
    <property type="component" value="Unassembled WGS sequence"/>
</dbReference>
<name>A0A1V2GXH8_9PROT</name>
<evidence type="ECO:0000259" key="2">
    <source>
        <dbReference type="Pfam" id="PF01883"/>
    </source>
</evidence>
<sequence length="144" mass="15379">MPARRRAVSEADNLPRATVPVPDVPAPAASPTHGAWTPDGATPPPLTEEAVIGAVATVYDPEIPVNIYELGLIYALELGDDGVVKVEMTLTTPSCPSAQELPSQVEEAIRLLPGVTDVAVEIVWDPPWDPSRMSEDARLALNMY</sequence>
<evidence type="ECO:0000313" key="3">
    <source>
        <dbReference type="EMBL" id="ONG49003.1"/>
    </source>
</evidence>
<dbReference type="RefSeq" id="WP_076959275.1">
    <property type="nucleotide sequence ID" value="NZ_MLCO01000232.1"/>
</dbReference>
<dbReference type="Pfam" id="PF01883">
    <property type="entry name" value="FeS_assembly_P"/>
    <property type="match status" value="1"/>
</dbReference>
<feature type="region of interest" description="Disordered" evidence="1">
    <location>
        <begin position="1"/>
        <end position="44"/>
    </location>
</feature>
<dbReference type="PANTHER" id="PTHR42831:SF1">
    <property type="entry name" value="FE-S PROTEIN MATURATION AUXILIARY FACTOR YITW"/>
    <property type="match status" value="1"/>
</dbReference>
<comment type="caution">
    <text evidence="3">The sequence shown here is derived from an EMBL/GenBank/DDBJ whole genome shotgun (WGS) entry which is preliminary data.</text>
</comment>
<dbReference type="Gene3D" id="3.30.300.130">
    <property type="entry name" value="Fe-S cluster assembly (FSCA)"/>
    <property type="match status" value="1"/>
</dbReference>
<dbReference type="EMBL" id="MLCO01000232">
    <property type="protein sequence ID" value="ONG49003.1"/>
    <property type="molecule type" value="Genomic_DNA"/>
</dbReference>
<reference evidence="3 4" key="1">
    <citation type="submission" date="2016-10" db="EMBL/GenBank/DDBJ databases">
        <title>Draft Genome sequence of Roseomonas sp. strain M3.</title>
        <authorList>
            <person name="Subhash Y."/>
            <person name="Lee S."/>
        </authorList>
    </citation>
    <scope>NUCLEOTIDE SEQUENCE [LARGE SCALE GENOMIC DNA]</scope>
    <source>
        <strain evidence="3 4">M3</strain>
    </source>
</reference>
<dbReference type="SUPFAM" id="SSF117916">
    <property type="entry name" value="Fe-S cluster assembly (FSCA) domain-like"/>
    <property type="match status" value="1"/>
</dbReference>
<dbReference type="AlphaFoldDB" id="A0A1V2GXH8"/>
<feature type="compositionally biased region" description="Low complexity" evidence="1">
    <location>
        <begin position="15"/>
        <end position="31"/>
    </location>
</feature>
<accession>A0A1V2GXH8</accession>
<evidence type="ECO:0000256" key="1">
    <source>
        <dbReference type="SAM" id="MobiDB-lite"/>
    </source>
</evidence>
<dbReference type="OrthoDB" id="9805360at2"/>
<dbReference type="InterPro" id="IPR034904">
    <property type="entry name" value="FSCA_dom_sf"/>
</dbReference>
<dbReference type="InterPro" id="IPR002744">
    <property type="entry name" value="MIP18-like"/>
</dbReference>
<dbReference type="NCBIfam" id="TIGR02945">
    <property type="entry name" value="SUF_assoc"/>
    <property type="match status" value="1"/>
</dbReference>
<gene>
    <name evidence="3" type="ORF">BKE38_21110</name>
</gene>
<keyword evidence="4" id="KW-1185">Reference proteome</keyword>
<dbReference type="InterPro" id="IPR014291">
    <property type="entry name" value="SUF_FeS_clus_asmbl-assoc"/>
</dbReference>
<dbReference type="InterPro" id="IPR052339">
    <property type="entry name" value="Fe-S_Maturation_MIP18"/>
</dbReference>
<dbReference type="PANTHER" id="PTHR42831">
    <property type="entry name" value="FE-S PROTEIN MATURATION AUXILIARY FACTOR YITW"/>
    <property type="match status" value="1"/>
</dbReference>
<protein>
    <submittedName>
        <fullName evidence="3">SUF system Fe-S cluster assembly protein</fullName>
    </submittedName>
</protein>